<dbReference type="Proteomes" id="UP000053831">
    <property type="component" value="Unassembled WGS sequence"/>
</dbReference>
<dbReference type="OrthoDB" id="2101473at2759"/>
<protein>
    <recommendedName>
        <fullName evidence="3">Transcriptional regulator</fullName>
    </recommendedName>
</protein>
<dbReference type="InterPro" id="IPR012349">
    <property type="entry name" value="Split_barrel_FMN-bd"/>
</dbReference>
<accession>A0A0M8N634</accession>
<dbReference type="SUPFAM" id="SSF50475">
    <property type="entry name" value="FMN-binding split barrel"/>
    <property type="match status" value="1"/>
</dbReference>
<name>A0A0M8N634_ESCWE</name>
<evidence type="ECO:0000313" key="2">
    <source>
        <dbReference type="Proteomes" id="UP000053831"/>
    </source>
</evidence>
<dbReference type="PANTHER" id="PTHR35802">
    <property type="entry name" value="PROTEASE SYNTHASE AND SPORULATION PROTEIN PAI 2"/>
    <property type="match status" value="1"/>
</dbReference>
<gene>
    <name evidence="1" type="ORF">ESCO_006839</name>
</gene>
<dbReference type="AlphaFoldDB" id="A0A0M8N634"/>
<dbReference type="EMBL" id="LGSR01000015">
    <property type="protein sequence ID" value="KOS20671.1"/>
    <property type="molecule type" value="Genomic_DNA"/>
</dbReference>
<evidence type="ECO:0008006" key="3">
    <source>
        <dbReference type="Google" id="ProtNLM"/>
    </source>
</evidence>
<organism evidence="1 2">
    <name type="scientific">Escovopsis weberi</name>
    <dbReference type="NCBI Taxonomy" id="150374"/>
    <lineage>
        <taxon>Eukaryota</taxon>
        <taxon>Fungi</taxon>
        <taxon>Dikarya</taxon>
        <taxon>Ascomycota</taxon>
        <taxon>Pezizomycotina</taxon>
        <taxon>Sordariomycetes</taxon>
        <taxon>Hypocreomycetidae</taxon>
        <taxon>Hypocreales</taxon>
        <taxon>Hypocreaceae</taxon>
        <taxon>Escovopsis</taxon>
    </lineage>
</organism>
<dbReference type="PANTHER" id="PTHR35802:SF1">
    <property type="entry name" value="PROTEASE SYNTHASE AND SPORULATION PROTEIN PAI 2"/>
    <property type="match status" value="1"/>
</dbReference>
<dbReference type="Gene3D" id="2.30.110.10">
    <property type="entry name" value="Electron Transport, Fmn-binding Protein, Chain A"/>
    <property type="match status" value="1"/>
</dbReference>
<reference evidence="1 2" key="1">
    <citation type="submission" date="2015-07" db="EMBL/GenBank/DDBJ databases">
        <title>The genome of the fungus Escovopsis weberi, a specialized disease agent of ant agriculture.</title>
        <authorList>
            <person name="de Man T.J."/>
            <person name="Stajich J.E."/>
            <person name="Kubicek C.P."/>
            <person name="Chenthamara K."/>
            <person name="Atanasova L."/>
            <person name="Druzhinina I.S."/>
            <person name="Birnbaum S."/>
            <person name="Barribeau S.M."/>
            <person name="Teiling C."/>
            <person name="Suen G."/>
            <person name="Currie C."/>
            <person name="Gerardo N.M."/>
        </authorList>
    </citation>
    <scope>NUCLEOTIDE SEQUENCE [LARGE SCALE GENOMIC DNA]</scope>
</reference>
<sequence>MYLRDVHAEGDIPTLHQLIRENPLGILTTAIRSPAHPFIQSSHVPFVLDVVDEEDADRGESQDLGILRGHLARQNPQSKAMMQSVHALSDAPPSLHPLPAGDVGSGVGASRVLEDEVMVLFNTPVHHYVTPKFYVETKPQSGKVVPTWNYAAAQVYGKARIYFETASPETADFLSRQVHDLSLHAETSIMGHTGVDSAPTPWAVSDAPDRYIQLLQKAIIGVEIRIQRLEGKFKMSQEVSNGDREGVVQGFASMRSDVGSSMSSIVRERGRRQEKGTMR</sequence>
<comment type="caution">
    <text evidence="1">The sequence shown here is derived from an EMBL/GenBank/DDBJ whole genome shotgun (WGS) entry which is preliminary data.</text>
</comment>
<dbReference type="InterPro" id="IPR007396">
    <property type="entry name" value="TR_PAI2-type"/>
</dbReference>
<evidence type="ECO:0000313" key="1">
    <source>
        <dbReference type="EMBL" id="KOS20671.1"/>
    </source>
</evidence>
<keyword evidence="2" id="KW-1185">Reference proteome</keyword>
<proteinExistence type="predicted"/>
<dbReference type="Pfam" id="PF04299">
    <property type="entry name" value="FMN_bind_2"/>
    <property type="match status" value="1"/>
</dbReference>